<comment type="caution">
    <text evidence="7">The sequence shown here is derived from an EMBL/GenBank/DDBJ whole genome shotgun (WGS) entry which is preliminary data.</text>
</comment>
<evidence type="ECO:0000313" key="6">
    <source>
        <dbReference type="EMBL" id="GEK28822.1"/>
    </source>
</evidence>
<dbReference type="EMBL" id="BJUD01000020">
    <property type="protein sequence ID" value="GEK28822.1"/>
    <property type="molecule type" value="Genomic_DNA"/>
</dbReference>
<dbReference type="InterPro" id="IPR036271">
    <property type="entry name" value="Tet_transcr_reg_TetR-rel_C_sf"/>
</dbReference>
<reference evidence="7 8" key="1">
    <citation type="journal article" date="2015" name="Genome Announc.">
        <title>Expanding the biotechnology potential of lactobacilli through comparative genomics of 213 strains and associated genera.</title>
        <authorList>
            <person name="Sun Z."/>
            <person name="Harris H.M."/>
            <person name="McCann A."/>
            <person name="Guo C."/>
            <person name="Argimon S."/>
            <person name="Zhang W."/>
            <person name="Yang X."/>
            <person name="Jeffery I.B."/>
            <person name="Cooney J.C."/>
            <person name="Kagawa T.F."/>
            <person name="Liu W."/>
            <person name="Song Y."/>
            <person name="Salvetti E."/>
            <person name="Wrobel A."/>
            <person name="Rasinkangas P."/>
            <person name="Parkhill J."/>
            <person name="Rea M.C."/>
            <person name="O'Sullivan O."/>
            <person name="Ritari J."/>
            <person name="Douillard F.P."/>
            <person name="Paul Ross R."/>
            <person name="Yang R."/>
            <person name="Briner A.E."/>
            <person name="Felis G.E."/>
            <person name="de Vos W.M."/>
            <person name="Barrangou R."/>
            <person name="Klaenhammer T.R."/>
            <person name="Caufield P.W."/>
            <person name="Cui Y."/>
            <person name="Zhang H."/>
            <person name="O'Toole P.W."/>
        </authorList>
    </citation>
    <scope>NUCLEOTIDE SEQUENCE [LARGE SCALE GENOMIC DNA]</scope>
    <source>
        <strain evidence="7 8">DSM 22696</strain>
    </source>
</reference>
<dbReference type="EMBL" id="JQCB01000006">
    <property type="protein sequence ID" value="KRN96007.1"/>
    <property type="molecule type" value="Genomic_DNA"/>
</dbReference>
<dbReference type="PROSITE" id="PS50977">
    <property type="entry name" value="HTH_TETR_2"/>
    <property type="match status" value="1"/>
</dbReference>
<dbReference type="PATRIC" id="fig|348151.3.peg.1737"/>
<dbReference type="PANTHER" id="PTHR30055:SF234">
    <property type="entry name" value="HTH-TYPE TRANSCRIPTIONAL REGULATOR BETI"/>
    <property type="match status" value="1"/>
</dbReference>
<dbReference type="SUPFAM" id="SSF48498">
    <property type="entry name" value="Tetracyclin repressor-like, C-terminal domain"/>
    <property type="match status" value="1"/>
</dbReference>
<gene>
    <name evidence="7" type="ORF">IV55_GL001684</name>
    <name evidence="6" type="ORF">LSI01_11330</name>
</gene>
<reference evidence="6 9" key="2">
    <citation type="submission" date="2019-07" db="EMBL/GenBank/DDBJ databases">
        <title>Whole genome shotgun sequence of Lactobacillus siliginis NBRC 101315.</title>
        <authorList>
            <person name="Hosoyama A."/>
            <person name="Uohara A."/>
            <person name="Ohji S."/>
            <person name="Ichikawa N."/>
        </authorList>
    </citation>
    <scope>NUCLEOTIDE SEQUENCE [LARGE SCALE GENOMIC DNA]</scope>
    <source>
        <strain evidence="6 9">NBRC 101315</strain>
    </source>
</reference>
<organism evidence="7 8">
    <name type="scientific">Furfurilactobacillus siliginis</name>
    <dbReference type="NCBI Taxonomy" id="348151"/>
    <lineage>
        <taxon>Bacteria</taxon>
        <taxon>Bacillati</taxon>
        <taxon>Bacillota</taxon>
        <taxon>Bacilli</taxon>
        <taxon>Lactobacillales</taxon>
        <taxon>Lactobacillaceae</taxon>
        <taxon>Furfurilactobacillus</taxon>
    </lineage>
</organism>
<sequence>MPKESTEAQILTAFGSLLKQNGYDSITTKRIAATAGVNESTLFRHFVNKDGLMDALLEKYLRRIDEIKLDFAPSGDITVDLMWVAKTYAAFINDHAALFFVALRNNGQFPSVDKLPLRFRTELVEAFQRLQQTGEIRADLDAETEAINFMLINFGHMVFKMTFPGQPVDIPAEKFVETNVVNFAEHLK</sequence>
<feature type="domain" description="HTH tetR-type" evidence="5">
    <location>
        <begin position="4"/>
        <end position="64"/>
    </location>
</feature>
<dbReference type="AlphaFoldDB" id="A0A0R2LBA1"/>
<name>A0A0R2LBA1_9LACO</name>
<evidence type="ECO:0000313" key="9">
    <source>
        <dbReference type="Proteomes" id="UP000321429"/>
    </source>
</evidence>
<dbReference type="STRING" id="348151.IV55_GL001684"/>
<dbReference type="Proteomes" id="UP000321429">
    <property type="component" value="Unassembled WGS sequence"/>
</dbReference>
<feature type="DNA-binding region" description="H-T-H motif" evidence="4">
    <location>
        <begin position="27"/>
        <end position="46"/>
    </location>
</feature>
<evidence type="ECO:0000256" key="3">
    <source>
        <dbReference type="ARBA" id="ARBA00023163"/>
    </source>
</evidence>
<keyword evidence="3" id="KW-0804">Transcription</keyword>
<keyword evidence="1" id="KW-0805">Transcription regulation</keyword>
<dbReference type="Proteomes" id="UP000051139">
    <property type="component" value="Unassembled WGS sequence"/>
</dbReference>
<keyword evidence="8" id="KW-1185">Reference proteome</keyword>
<evidence type="ECO:0000313" key="8">
    <source>
        <dbReference type="Proteomes" id="UP000051139"/>
    </source>
</evidence>
<dbReference type="OrthoDB" id="277085at2"/>
<evidence type="ECO:0000259" key="5">
    <source>
        <dbReference type="PROSITE" id="PS50977"/>
    </source>
</evidence>
<evidence type="ECO:0000256" key="2">
    <source>
        <dbReference type="ARBA" id="ARBA00023125"/>
    </source>
</evidence>
<dbReference type="InterPro" id="IPR050109">
    <property type="entry name" value="HTH-type_TetR-like_transc_reg"/>
</dbReference>
<accession>A0A0R2LBA1</accession>
<evidence type="ECO:0000313" key="7">
    <source>
        <dbReference type="EMBL" id="KRN96007.1"/>
    </source>
</evidence>
<proteinExistence type="predicted"/>
<evidence type="ECO:0000256" key="1">
    <source>
        <dbReference type="ARBA" id="ARBA00023015"/>
    </source>
</evidence>
<dbReference type="GO" id="GO:0003700">
    <property type="term" value="F:DNA-binding transcription factor activity"/>
    <property type="evidence" value="ECO:0007669"/>
    <property type="project" value="TreeGrafter"/>
</dbReference>
<dbReference type="PRINTS" id="PR00455">
    <property type="entry name" value="HTHTETR"/>
</dbReference>
<dbReference type="Gene3D" id="1.10.357.10">
    <property type="entry name" value="Tetracycline Repressor, domain 2"/>
    <property type="match status" value="1"/>
</dbReference>
<evidence type="ECO:0000256" key="4">
    <source>
        <dbReference type="PROSITE-ProRule" id="PRU00335"/>
    </source>
</evidence>
<protein>
    <submittedName>
        <fullName evidence="7">TetR family transcriptional regulator</fullName>
    </submittedName>
</protein>
<dbReference type="PANTHER" id="PTHR30055">
    <property type="entry name" value="HTH-TYPE TRANSCRIPTIONAL REGULATOR RUTR"/>
    <property type="match status" value="1"/>
</dbReference>
<dbReference type="SUPFAM" id="SSF46689">
    <property type="entry name" value="Homeodomain-like"/>
    <property type="match status" value="1"/>
</dbReference>
<dbReference type="Pfam" id="PF00440">
    <property type="entry name" value="TetR_N"/>
    <property type="match status" value="1"/>
</dbReference>
<dbReference type="GO" id="GO:0000976">
    <property type="term" value="F:transcription cis-regulatory region binding"/>
    <property type="evidence" value="ECO:0007669"/>
    <property type="project" value="TreeGrafter"/>
</dbReference>
<dbReference type="RefSeq" id="WP_057810195.1">
    <property type="nucleotide sequence ID" value="NZ_BJUD01000020.1"/>
</dbReference>
<dbReference type="InterPro" id="IPR001647">
    <property type="entry name" value="HTH_TetR"/>
</dbReference>
<keyword evidence="2 4" id="KW-0238">DNA-binding</keyword>
<dbReference type="InterPro" id="IPR009057">
    <property type="entry name" value="Homeodomain-like_sf"/>
</dbReference>